<gene>
    <name evidence="2" type="ORF">CUNI_LOCUS12824</name>
</gene>
<keyword evidence="1" id="KW-0812">Transmembrane</keyword>
<proteinExistence type="predicted"/>
<feature type="non-terminal residue" evidence="2">
    <location>
        <position position="74"/>
    </location>
</feature>
<comment type="caution">
    <text evidence="2">The sequence shown here is derived from an EMBL/GenBank/DDBJ whole genome shotgun (WGS) entry which is preliminary data.</text>
</comment>
<sequence>KYAVFQSEKSTLMFYSSKSFPWPLNHGVPPSDEPECGYTGAHCSNQANSRVIGGVSGFFTVAAVLGGAMAFILF</sequence>
<keyword evidence="3" id="KW-1185">Reference proteome</keyword>
<dbReference type="AlphaFoldDB" id="A0A8S3ZJ82"/>
<evidence type="ECO:0000313" key="3">
    <source>
        <dbReference type="Proteomes" id="UP000678393"/>
    </source>
</evidence>
<keyword evidence="1" id="KW-0472">Membrane</keyword>
<keyword evidence="1" id="KW-1133">Transmembrane helix</keyword>
<protein>
    <submittedName>
        <fullName evidence="2">Uncharacterized protein</fullName>
    </submittedName>
</protein>
<name>A0A8S3ZJ82_9EUPU</name>
<feature type="non-terminal residue" evidence="2">
    <location>
        <position position="1"/>
    </location>
</feature>
<evidence type="ECO:0000256" key="1">
    <source>
        <dbReference type="SAM" id="Phobius"/>
    </source>
</evidence>
<accession>A0A8S3ZJ82</accession>
<dbReference type="EMBL" id="CAJHNH020002628">
    <property type="protein sequence ID" value="CAG5127266.1"/>
    <property type="molecule type" value="Genomic_DNA"/>
</dbReference>
<evidence type="ECO:0000313" key="2">
    <source>
        <dbReference type="EMBL" id="CAG5127266.1"/>
    </source>
</evidence>
<organism evidence="2 3">
    <name type="scientific">Candidula unifasciata</name>
    <dbReference type="NCBI Taxonomy" id="100452"/>
    <lineage>
        <taxon>Eukaryota</taxon>
        <taxon>Metazoa</taxon>
        <taxon>Spiralia</taxon>
        <taxon>Lophotrochozoa</taxon>
        <taxon>Mollusca</taxon>
        <taxon>Gastropoda</taxon>
        <taxon>Heterobranchia</taxon>
        <taxon>Euthyneura</taxon>
        <taxon>Panpulmonata</taxon>
        <taxon>Eupulmonata</taxon>
        <taxon>Stylommatophora</taxon>
        <taxon>Helicina</taxon>
        <taxon>Helicoidea</taxon>
        <taxon>Geomitridae</taxon>
        <taxon>Candidula</taxon>
    </lineage>
</organism>
<reference evidence="2" key="1">
    <citation type="submission" date="2021-04" db="EMBL/GenBank/DDBJ databases">
        <authorList>
            <consortium name="Molecular Ecology Group"/>
        </authorList>
    </citation>
    <scope>NUCLEOTIDE SEQUENCE</scope>
</reference>
<dbReference type="OrthoDB" id="6158579at2759"/>
<dbReference type="Proteomes" id="UP000678393">
    <property type="component" value="Unassembled WGS sequence"/>
</dbReference>
<feature type="transmembrane region" description="Helical" evidence="1">
    <location>
        <begin position="51"/>
        <end position="73"/>
    </location>
</feature>